<evidence type="ECO:0000256" key="5">
    <source>
        <dbReference type="ARBA" id="ARBA00034531"/>
    </source>
</evidence>
<evidence type="ECO:0000256" key="7">
    <source>
        <dbReference type="ARBA" id="ARBA00048696"/>
    </source>
</evidence>
<evidence type="ECO:0000256" key="3">
    <source>
        <dbReference type="ARBA" id="ARBA00022741"/>
    </source>
</evidence>
<protein>
    <recommendedName>
        <fullName evidence="5">protein adenylyltransferase</fullName>
        <ecNumber evidence="5">2.7.7.108</ecNumber>
    </recommendedName>
</protein>
<proteinExistence type="predicted"/>
<evidence type="ECO:0000259" key="8">
    <source>
        <dbReference type="PROSITE" id="PS51459"/>
    </source>
</evidence>
<dbReference type="PANTHER" id="PTHR39560">
    <property type="entry name" value="PROTEIN ADENYLYLTRANSFERASE FIC-RELATED"/>
    <property type="match status" value="1"/>
</dbReference>
<gene>
    <name evidence="9" type="ORF">SAMN05216279_1218</name>
</gene>
<keyword evidence="1" id="KW-0808">Transferase</keyword>
<comment type="catalytic activity">
    <reaction evidence="7">
        <text>L-tyrosyl-[protein] + ATP = O-(5'-adenylyl)-L-tyrosyl-[protein] + diphosphate</text>
        <dbReference type="Rhea" id="RHEA:54288"/>
        <dbReference type="Rhea" id="RHEA-COMP:10136"/>
        <dbReference type="Rhea" id="RHEA-COMP:13846"/>
        <dbReference type="ChEBI" id="CHEBI:30616"/>
        <dbReference type="ChEBI" id="CHEBI:33019"/>
        <dbReference type="ChEBI" id="CHEBI:46858"/>
        <dbReference type="ChEBI" id="CHEBI:83624"/>
        <dbReference type="EC" id="2.7.7.108"/>
    </reaction>
</comment>
<evidence type="ECO:0000256" key="1">
    <source>
        <dbReference type="ARBA" id="ARBA00022679"/>
    </source>
</evidence>
<dbReference type="GO" id="GO:0005524">
    <property type="term" value="F:ATP binding"/>
    <property type="evidence" value="ECO:0007669"/>
    <property type="project" value="UniProtKB-KW"/>
</dbReference>
<reference evidence="10" key="1">
    <citation type="submission" date="2016-10" db="EMBL/GenBank/DDBJ databases">
        <authorList>
            <person name="de Groot N.N."/>
        </authorList>
    </citation>
    <scope>NUCLEOTIDE SEQUENCE [LARGE SCALE GENOMIC DNA]</scope>
    <source>
        <strain evidence="10">DSM 15758</strain>
    </source>
</reference>
<feature type="domain" description="Fido" evidence="8">
    <location>
        <begin position="54"/>
        <end position="191"/>
    </location>
</feature>
<sequence length="198" mass="22694">MIDKYGASQDPYCYPGTTTLRNLLDIRDDELLAAAERDLSRLAASKLTFELPPYNLDYLCQLHRLLFQDIYPWAGELRTLDIAKDSTRFCTVRRLVPEASKLFSKLQAENWFEGQSRDVLIGLSAELYGDLNMVHPFRDGNGRAQRLLFEHLIINAGYEIDWSLVTRDEWIAANIDAVHCDYLALEQIFSRCIGSAIE</sequence>
<dbReference type="RefSeq" id="WP_027597768.1">
    <property type="nucleotide sequence ID" value="NZ_FMWB01000021.1"/>
</dbReference>
<comment type="catalytic activity">
    <reaction evidence="6">
        <text>L-threonyl-[protein] + ATP = 3-O-(5'-adenylyl)-L-threonyl-[protein] + diphosphate</text>
        <dbReference type="Rhea" id="RHEA:54292"/>
        <dbReference type="Rhea" id="RHEA-COMP:11060"/>
        <dbReference type="Rhea" id="RHEA-COMP:13847"/>
        <dbReference type="ChEBI" id="CHEBI:30013"/>
        <dbReference type="ChEBI" id="CHEBI:30616"/>
        <dbReference type="ChEBI" id="CHEBI:33019"/>
        <dbReference type="ChEBI" id="CHEBI:138113"/>
        <dbReference type="EC" id="2.7.7.108"/>
    </reaction>
</comment>
<evidence type="ECO:0000256" key="4">
    <source>
        <dbReference type="ARBA" id="ARBA00022840"/>
    </source>
</evidence>
<keyword evidence="2" id="KW-0548">Nucleotidyltransferase</keyword>
<dbReference type="GO" id="GO:0070733">
    <property type="term" value="F:AMPylase activity"/>
    <property type="evidence" value="ECO:0007669"/>
    <property type="project" value="UniProtKB-EC"/>
</dbReference>
<dbReference type="PANTHER" id="PTHR39560:SF1">
    <property type="entry name" value="PROTEIN ADENYLYLTRANSFERASE FIC-RELATED"/>
    <property type="match status" value="1"/>
</dbReference>
<evidence type="ECO:0000313" key="10">
    <source>
        <dbReference type="Proteomes" id="UP000183046"/>
    </source>
</evidence>
<dbReference type="EC" id="2.7.7.108" evidence="5"/>
<keyword evidence="3" id="KW-0547">Nucleotide-binding</keyword>
<dbReference type="Pfam" id="PF02661">
    <property type="entry name" value="Fic"/>
    <property type="match status" value="1"/>
</dbReference>
<dbReference type="EMBL" id="FMWB01000021">
    <property type="protein sequence ID" value="SCZ48185.1"/>
    <property type="molecule type" value="Genomic_DNA"/>
</dbReference>
<dbReference type="Gene3D" id="1.10.3290.10">
    <property type="entry name" value="Fido-like domain"/>
    <property type="match status" value="1"/>
</dbReference>
<comment type="caution">
    <text evidence="9">The sequence shown here is derived from an EMBL/GenBank/DDBJ whole genome shotgun (WGS) entry which is preliminary data.</text>
</comment>
<keyword evidence="4" id="KW-0067">ATP-binding</keyword>
<dbReference type="PROSITE" id="PS51459">
    <property type="entry name" value="FIDO"/>
    <property type="match status" value="1"/>
</dbReference>
<evidence type="ECO:0000313" key="9">
    <source>
        <dbReference type="EMBL" id="SCZ48185.1"/>
    </source>
</evidence>
<accession>A0A1G5PF64</accession>
<evidence type="ECO:0000256" key="2">
    <source>
        <dbReference type="ARBA" id="ARBA00022695"/>
    </source>
</evidence>
<dbReference type="OrthoDB" id="9807853at2"/>
<dbReference type="GO" id="GO:0051302">
    <property type="term" value="P:regulation of cell division"/>
    <property type="evidence" value="ECO:0007669"/>
    <property type="project" value="TreeGrafter"/>
</dbReference>
<dbReference type="InterPro" id="IPR003812">
    <property type="entry name" value="Fido"/>
</dbReference>
<dbReference type="Proteomes" id="UP000183046">
    <property type="component" value="Unassembled WGS sequence"/>
</dbReference>
<name>A0A1G5PF64_9PSED</name>
<evidence type="ECO:0000256" key="6">
    <source>
        <dbReference type="ARBA" id="ARBA00047939"/>
    </source>
</evidence>
<organism evidence="9 10">
    <name type="scientific">Pseudomonas oryzihabitans</name>
    <dbReference type="NCBI Taxonomy" id="47885"/>
    <lineage>
        <taxon>Bacteria</taxon>
        <taxon>Pseudomonadati</taxon>
        <taxon>Pseudomonadota</taxon>
        <taxon>Gammaproteobacteria</taxon>
        <taxon>Pseudomonadales</taxon>
        <taxon>Pseudomonadaceae</taxon>
        <taxon>Pseudomonas</taxon>
    </lineage>
</organism>
<dbReference type="InterPro" id="IPR036597">
    <property type="entry name" value="Fido-like_dom_sf"/>
</dbReference>
<dbReference type="AlphaFoldDB" id="A0A1G5PF64"/>
<dbReference type="SUPFAM" id="SSF140931">
    <property type="entry name" value="Fic-like"/>
    <property type="match status" value="1"/>
</dbReference>